<keyword evidence="1" id="KW-0472">Membrane</keyword>
<evidence type="ECO:0000256" key="1">
    <source>
        <dbReference type="SAM" id="Phobius"/>
    </source>
</evidence>
<keyword evidence="1" id="KW-0812">Transmembrane</keyword>
<name>A0A920C8R4_9BACL</name>
<dbReference type="AlphaFoldDB" id="A0A920C8R4"/>
<evidence type="ECO:0000259" key="2">
    <source>
        <dbReference type="Pfam" id="PF13273"/>
    </source>
</evidence>
<proteinExistence type="predicted"/>
<comment type="caution">
    <text evidence="3">The sequence shown here is derived from an EMBL/GenBank/DDBJ whole genome shotgun (WGS) entry which is preliminary data.</text>
</comment>
<protein>
    <submittedName>
        <fullName evidence="3">Membrane protein</fullName>
    </submittedName>
</protein>
<dbReference type="Proteomes" id="UP000679779">
    <property type="component" value="Unassembled WGS sequence"/>
</dbReference>
<reference evidence="3" key="1">
    <citation type="submission" date="2021-03" db="EMBL/GenBank/DDBJ databases">
        <title>Antimicrobial resistance genes in bacteria isolated from Japanese honey, and their potential for conferring macrolide and lincosamide resistance in the American foulbrood pathogen Paenibacillus larvae.</title>
        <authorList>
            <person name="Okamoto M."/>
            <person name="Kumagai M."/>
            <person name="Kanamori H."/>
            <person name="Takamatsu D."/>
        </authorList>
    </citation>
    <scope>NUCLEOTIDE SEQUENCE</scope>
    <source>
        <strain evidence="3">J2TS6</strain>
    </source>
</reference>
<dbReference type="EMBL" id="BORQ01000001">
    <property type="protein sequence ID" value="GIO30205.1"/>
    <property type="molecule type" value="Genomic_DNA"/>
</dbReference>
<evidence type="ECO:0000313" key="4">
    <source>
        <dbReference type="Proteomes" id="UP000679779"/>
    </source>
</evidence>
<feature type="transmembrane region" description="Helical" evidence="1">
    <location>
        <begin position="93"/>
        <end position="124"/>
    </location>
</feature>
<feature type="domain" description="DUF4064" evidence="2">
    <location>
        <begin position="2"/>
        <end position="103"/>
    </location>
</feature>
<keyword evidence="4" id="KW-1185">Reference proteome</keyword>
<evidence type="ECO:0000313" key="3">
    <source>
        <dbReference type="EMBL" id="GIO30205.1"/>
    </source>
</evidence>
<sequence length="136" mass="14671">MKRTGEIVLSMIGAVSSLVMIVVGIVFLYRKDDANYLNDLHANWSDSQAAAALDQMNQAGTLWVLPGMIGVVLGVMAMILLKGKGSQKIAGWLLIIVSVAACMISVFGFIPAMFFVIAGIMALVRKPNVRSRQGMR</sequence>
<feature type="transmembrane region" description="Helical" evidence="1">
    <location>
        <begin position="7"/>
        <end position="29"/>
    </location>
</feature>
<dbReference type="Pfam" id="PF13273">
    <property type="entry name" value="DUF4064"/>
    <property type="match status" value="1"/>
</dbReference>
<organism evidence="3 4">
    <name type="scientific">Paenibacillus albilobatus</name>
    <dbReference type="NCBI Taxonomy" id="2716884"/>
    <lineage>
        <taxon>Bacteria</taxon>
        <taxon>Bacillati</taxon>
        <taxon>Bacillota</taxon>
        <taxon>Bacilli</taxon>
        <taxon>Bacillales</taxon>
        <taxon>Paenibacillaceae</taxon>
        <taxon>Paenibacillus</taxon>
    </lineage>
</organism>
<dbReference type="InterPro" id="IPR025273">
    <property type="entry name" value="DUF4064"/>
</dbReference>
<feature type="transmembrane region" description="Helical" evidence="1">
    <location>
        <begin position="62"/>
        <end position="81"/>
    </location>
</feature>
<dbReference type="RefSeq" id="WP_160040108.1">
    <property type="nucleotide sequence ID" value="NZ_BORQ01000001.1"/>
</dbReference>
<keyword evidence="1" id="KW-1133">Transmembrane helix</keyword>
<accession>A0A920C8R4</accession>
<gene>
    <name evidence="3" type="ORF">J2TS6_13460</name>
</gene>